<dbReference type="SUPFAM" id="SSF57667">
    <property type="entry name" value="beta-beta-alpha zinc fingers"/>
    <property type="match status" value="1"/>
</dbReference>
<dbReference type="GO" id="GO:0000981">
    <property type="term" value="F:DNA-binding transcription factor activity, RNA polymerase II-specific"/>
    <property type="evidence" value="ECO:0007669"/>
    <property type="project" value="TreeGrafter"/>
</dbReference>
<keyword evidence="3" id="KW-0677">Repeat</keyword>
<evidence type="ECO:0000256" key="7">
    <source>
        <dbReference type="PROSITE-ProRule" id="PRU00042"/>
    </source>
</evidence>
<dbReference type="Pfam" id="PF00096">
    <property type="entry name" value="zf-C2H2"/>
    <property type="match status" value="1"/>
</dbReference>
<dbReference type="Proteomes" id="UP001497623">
    <property type="component" value="Unassembled WGS sequence"/>
</dbReference>
<organism evidence="9 10">
    <name type="scientific">Meganyctiphanes norvegica</name>
    <name type="common">Northern krill</name>
    <name type="synonym">Thysanopoda norvegica</name>
    <dbReference type="NCBI Taxonomy" id="48144"/>
    <lineage>
        <taxon>Eukaryota</taxon>
        <taxon>Metazoa</taxon>
        <taxon>Ecdysozoa</taxon>
        <taxon>Arthropoda</taxon>
        <taxon>Crustacea</taxon>
        <taxon>Multicrustacea</taxon>
        <taxon>Malacostraca</taxon>
        <taxon>Eumalacostraca</taxon>
        <taxon>Eucarida</taxon>
        <taxon>Euphausiacea</taxon>
        <taxon>Euphausiidae</taxon>
        <taxon>Meganyctiphanes</taxon>
    </lineage>
</organism>
<dbReference type="GO" id="GO:0000978">
    <property type="term" value="F:RNA polymerase II cis-regulatory region sequence-specific DNA binding"/>
    <property type="evidence" value="ECO:0007669"/>
    <property type="project" value="TreeGrafter"/>
</dbReference>
<dbReference type="PANTHER" id="PTHR23226">
    <property type="entry name" value="ZINC FINGER AND SCAN DOMAIN-CONTAINING"/>
    <property type="match status" value="1"/>
</dbReference>
<proteinExistence type="predicted"/>
<keyword evidence="5" id="KW-0862">Zinc</keyword>
<dbReference type="FunFam" id="3.30.160.60:FF:000176">
    <property type="entry name" value="zinc finger protein 70"/>
    <property type="match status" value="1"/>
</dbReference>
<evidence type="ECO:0000313" key="10">
    <source>
        <dbReference type="Proteomes" id="UP001497623"/>
    </source>
</evidence>
<evidence type="ECO:0000256" key="2">
    <source>
        <dbReference type="ARBA" id="ARBA00022723"/>
    </source>
</evidence>
<evidence type="ECO:0000256" key="6">
    <source>
        <dbReference type="ARBA" id="ARBA00023242"/>
    </source>
</evidence>
<feature type="domain" description="C2H2-type" evidence="8">
    <location>
        <begin position="30"/>
        <end position="57"/>
    </location>
</feature>
<accession>A0AAV2QKL0</accession>
<reference evidence="9 10" key="1">
    <citation type="submission" date="2024-05" db="EMBL/GenBank/DDBJ databases">
        <authorList>
            <person name="Wallberg A."/>
        </authorList>
    </citation>
    <scope>NUCLEOTIDE SEQUENCE [LARGE SCALE GENOMIC DNA]</scope>
</reference>
<name>A0AAV2QKL0_MEGNR</name>
<comment type="caution">
    <text evidence="9">The sequence shown here is derived from an EMBL/GenBank/DDBJ whole genome shotgun (WGS) entry which is preliminary data.</text>
</comment>
<dbReference type="FunFam" id="3.30.160.60:FF:001498">
    <property type="entry name" value="Zinc finger protein 404"/>
    <property type="match status" value="1"/>
</dbReference>
<evidence type="ECO:0000313" key="9">
    <source>
        <dbReference type="EMBL" id="CAL4089740.1"/>
    </source>
</evidence>
<feature type="non-terminal residue" evidence="9">
    <location>
        <position position="1"/>
    </location>
</feature>
<dbReference type="AlphaFoldDB" id="A0AAV2QKL0"/>
<keyword evidence="2" id="KW-0479">Metal-binding</keyword>
<dbReference type="GO" id="GO:0008270">
    <property type="term" value="F:zinc ion binding"/>
    <property type="evidence" value="ECO:0007669"/>
    <property type="project" value="UniProtKB-KW"/>
</dbReference>
<comment type="subcellular location">
    <subcellularLocation>
        <location evidence="1">Nucleus</location>
    </subcellularLocation>
</comment>
<dbReference type="GO" id="GO:0005634">
    <property type="term" value="C:nucleus"/>
    <property type="evidence" value="ECO:0007669"/>
    <property type="project" value="UniProtKB-SubCell"/>
</dbReference>
<feature type="domain" description="C2H2-type" evidence="8">
    <location>
        <begin position="2"/>
        <end position="29"/>
    </location>
</feature>
<protein>
    <recommendedName>
        <fullName evidence="8">C2H2-type domain-containing protein</fullName>
    </recommendedName>
</protein>
<gene>
    <name evidence="9" type="ORF">MNOR_LOCUS13887</name>
</gene>
<keyword evidence="10" id="KW-1185">Reference proteome</keyword>
<evidence type="ECO:0000256" key="5">
    <source>
        <dbReference type="ARBA" id="ARBA00022833"/>
    </source>
</evidence>
<evidence type="ECO:0000256" key="1">
    <source>
        <dbReference type="ARBA" id="ARBA00004123"/>
    </source>
</evidence>
<keyword evidence="6" id="KW-0539">Nucleus</keyword>
<dbReference type="InterPro" id="IPR013087">
    <property type="entry name" value="Znf_C2H2_type"/>
</dbReference>
<evidence type="ECO:0000256" key="4">
    <source>
        <dbReference type="ARBA" id="ARBA00022771"/>
    </source>
</evidence>
<evidence type="ECO:0000259" key="8">
    <source>
        <dbReference type="PROSITE" id="PS50157"/>
    </source>
</evidence>
<evidence type="ECO:0000256" key="3">
    <source>
        <dbReference type="ARBA" id="ARBA00022737"/>
    </source>
</evidence>
<dbReference type="SMART" id="SM00355">
    <property type="entry name" value="ZnF_C2H2"/>
    <property type="match status" value="2"/>
</dbReference>
<keyword evidence="4 7" id="KW-0863">Zinc-finger</keyword>
<dbReference type="PROSITE" id="PS50157">
    <property type="entry name" value="ZINC_FINGER_C2H2_2"/>
    <property type="match status" value="2"/>
</dbReference>
<dbReference type="PROSITE" id="PS00028">
    <property type="entry name" value="ZINC_FINGER_C2H2_1"/>
    <property type="match status" value="1"/>
</dbReference>
<dbReference type="Gene3D" id="3.30.160.60">
    <property type="entry name" value="Classic Zinc Finger"/>
    <property type="match status" value="3"/>
</dbReference>
<dbReference type="EMBL" id="CAXKWB010008128">
    <property type="protein sequence ID" value="CAL4089740.1"/>
    <property type="molecule type" value="Genomic_DNA"/>
</dbReference>
<dbReference type="InterPro" id="IPR036236">
    <property type="entry name" value="Znf_C2H2_sf"/>
</dbReference>
<sequence>PYQCSHCDKAFTSNSILKRHQRTHTGEKPYVCNLCGRSFGWSSHVKQHQTTCTGKKSHQCNKCGKEFSHKRAQCNCSIRSTLNENGEVRSFKIEDFLPIFVPRRLHTTVAPHLLVKHLETHTENKP</sequence>
<dbReference type="PANTHER" id="PTHR23226:SF377">
    <property type="entry name" value="ZINC FINGER AND SCAN DOMAIN-CONTAINING PROTEIN 20"/>
    <property type="match status" value="1"/>
</dbReference>